<sequence>MTTTHTTPTAETATDGTDAPHICETCGGAYPTATLLIHHRGVRHPNDLDEAELERYRDAYAEEEATLRRFRIIALGGLVLLYFSFLFMYASFAV</sequence>
<name>A0A1G9RFE6_9EURY</name>
<reference evidence="4" key="1">
    <citation type="submission" date="2016-10" db="EMBL/GenBank/DDBJ databases">
        <authorList>
            <person name="Varghese N."/>
            <person name="Submissions S."/>
        </authorList>
    </citation>
    <scope>NUCLEOTIDE SEQUENCE [LARGE SCALE GENOMIC DNA]</scope>
    <source>
        <strain evidence="4">CGMCC 1.10119</strain>
    </source>
</reference>
<keyword evidence="4" id="KW-1185">Reference proteome</keyword>
<dbReference type="InterPro" id="IPR013087">
    <property type="entry name" value="Znf_C2H2_type"/>
</dbReference>
<evidence type="ECO:0000313" key="4">
    <source>
        <dbReference type="Proteomes" id="UP000199451"/>
    </source>
</evidence>
<dbReference type="STRING" id="660521.SAMN04487949_1317"/>
<protein>
    <recommendedName>
        <fullName evidence="2">C2H2-type domain-containing protein</fullName>
    </recommendedName>
</protein>
<evidence type="ECO:0000259" key="2">
    <source>
        <dbReference type="PROSITE" id="PS00028"/>
    </source>
</evidence>
<keyword evidence="1" id="KW-0812">Transmembrane</keyword>
<gene>
    <name evidence="3" type="ORF">SAMN04487949_1317</name>
</gene>
<evidence type="ECO:0000313" key="3">
    <source>
        <dbReference type="EMBL" id="SDM21954.1"/>
    </source>
</evidence>
<dbReference type="AlphaFoldDB" id="A0A1G9RFE6"/>
<dbReference type="PROSITE" id="PS00028">
    <property type="entry name" value="ZINC_FINGER_C2H2_1"/>
    <property type="match status" value="1"/>
</dbReference>
<accession>A0A1G9RFE6</accession>
<organism evidence="3 4">
    <name type="scientific">Halogranum gelatinilyticum</name>
    <dbReference type="NCBI Taxonomy" id="660521"/>
    <lineage>
        <taxon>Archaea</taxon>
        <taxon>Methanobacteriati</taxon>
        <taxon>Methanobacteriota</taxon>
        <taxon>Stenosarchaea group</taxon>
        <taxon>Halobacteria</taxon>
        <taxon>Halobacteriales</taxon>
        <taxon>Haloferacaceae</taxon>
    </lineage>
</organism>
<evidence type="ECO:0000256" key="1">
    <source>
        <dbReference type="SAM" id="Phobius"/>
    </source>
</evidence>
<dbReference type="EMBL" id="FNHL01000001">
    <property type="protein sequence ID" value="SDM21954.1"/>
    <property type="molecule type" value="Genomic_DNA"/>
</dbReference>
<keyword evidence="1" id="KW-1133">Transmembrane helix</keyword>
<keyword evidence="1" id="KW-0472">Membrane</keyword>
<proteinExistence type="predicted"/>
<feature type="transmembrane region" description="Helical" evidence="1">
    <location>
        <begin position="72"/>
        <end position="92"/>
    </location>
</feature>
<feature type="domain" description="C2H2-type" evidence="2">
    <location>
        <begin position="23"/>
        <end position="44"/>
    </location>
</feature>
<dbReference type="Proteomes" id="UP000199451">
    <property type="component" value="Unassembled WGS sequence"/>
</dbReference>
<dbReference type="RefSeq" id="WP_089695285.1">
    <property type="nucleotide sequence ID" value="NZ_FNHL01000001.1"/>
</dbReference>